<gene>
    <name evidence="7" type="ORF">GGE06_001720</name>
</gene>
<dbReference type="InterPro" id="IPR002641">
    <property type="entry name" value="PNPLA_dom"/>
</dbReference>
<keyword evidence="2 4" id="KW-0442">Lipid degradation</keyword>
<evidence type="ECO:0000256" key="1">
    <source>
        <dbReference type="ARBA" id="ARBA00022801"/>
    </source>
</evidence>
<evidence type="ECO:0000256" key="5">
    <source>
        <dbReference type="SAM" id="MobiDB-lite"/>
    </source>
</evidence>
<dbReference type="SUPFAM" id="SSF52151">
    <property type="entry name" value="FabD/lysophospholipase-like"/>
    <property type="match status" value="1"/>
</dbReference>
<evidence type="ECO:0000313" key="7">
    <source>
        <dbReference type="EMBL" id="MBB4980812.1"/>
    </source>
</evidence>
<dbReference type="Proteomes" id="UP000582643">
    <property type="component" value="Unassembled WGS sequence"/>
</dbReference>
<dbReference type="PROSITE" id="PS51635">
    <property type="entry name" value="PNPLA"/>
    <property type="match status" value="1"/>
</dbReference>
<dbReference type="Pfam" id="PF01734">
    <property type="entry name" value="Patatin"/>
    <property type="match status" value="1"/>
</dbReference>
<organism evidence="7 8">
    <name type="scientific">Streptomyces nymphaeiformis</name>
    <dbReference type="NCBI Taxonomy" id="2663842"/>
    <lineage>
        <taxon>Bacteria</taxon>
        <taxon>Bacillati</taxon>
        <taxon>Actinomycetota</taxon>
        <taxon>Actinomycetes</taxon>
        <taxon>Kitasatosporales</taxon>
        <taxon>Streptomycetaceae</taxon>
        <taxon>Streptomyces</taxon>
    </lineage>
</organism>
<dbReference type="InterPro" id="IPR016035">
    <property type="entry name" value="Acyl_Trfase/lysoPLipase"/>
</dbReference>
<protein>
    <submittedName>
        <fullName evidence="7">Putative acylesterase/phospholipase RssA</fullName>
    </submittedName>
</protein>
<comment type="caution">
    <text evidence="7">The sequence shown here is derived from an EMBL/GenBank/DDBJ whole genome shotgun (WGS) entry which is preliminary data.</text>
</comment>
<evidence type="ECO:0000259" key="6">
    <source>
        <dbReference type="PROSITE" id="PS51635"/>
    </source>
</evidence>
<keyword evidence="1 4" id="KW-0378">Hydrolase</keyword>
<dbReference type="PANTHER" id="PTHR14226:SF64">
    <property type="entry name" value="PNPLA DOMAIN-CONTAINING PROTEIN"/>
    <property type="match status" value="1"/>
</dbReference>
<sequence length="370" mass="40339">MQIGAVKSTHAYWDPAHPVLEILRARRESGSLPGQRTDGATVALAVEGGGMRGVISAAMLSQLEDYGFKNAFDVVYGCSAGGINGAYFLAGETWYPLSIYYDDLTNRQFVDFSRALRGQPILNLAYSFDHIMERVKPLDYEAVLRSPIALAVPITDVDALRTVVLREFASRHDLKAALRASAWLPIAVPGTFATPDGRRAVDGGVLTALPFRLAVGDGCTHVLSLSTRPMGPAGAGLNLMHRYTFLHLERMRRGLGAGYLAAIRQKHRDQDWLRRMRTAPAAGGPYVLDLAPLPWMPELKRHELNQGRLLHHARMAYGIAFCATEGRPTELMRQGGIRAMPRLRVVDSANGAPGRDAGSAARSTVRSDGI</sequence>
<evidence type="ECO:0000256" key="4">
    <source>
        <dbReference type="PROSITE-ProRule" id="PRU01161"/>
    </source>
</evidence>
<feature type="compositionally biased region" description="Polar residues" evidence="5">
    <location>
        <begin position="361"/>
        <end position="370"/>
    </location>
</feature>
<dbReference type="PANTHER" id="PTHR14226">
    <property type="entry name" value="NEUROPATHY TARGET ESTERASE/SWISS CHEESE D.MELANOGASTER"/>
    <property type="match status" value="1"/>
</dbReference>
<feature type="short sequence motif" description="GXSXG" evidence="4">
    <location>
        <begin position="77"/>
        <end position="81"/>
    </location>
</feature>
<keyword evidence="3 4" id="KW-0443">Lipid metabolism</keyword>
<dbReference type="AlphaFoldDB" id="A0A7W7TWU0"/>
<feature type="domain" description="PNPLA" evidence="6">
    <location>
        <begin position="44"/>
        <end position="215"/>
    </location>
</feature>
<dbReference type="EMBL" id="JACHJY010000002">
    <property type="protein sequence ID" value="MBB4980812.1"/>
    <property type="molecule type" value="Genomic_DNA"/>
</dbReference>
<evidence type="ECO:0000313" key="8">
    <source>
        <dbReference type="Proteomes" id="UP000582643"/>
    </source>
</evidence>
<evidence type="ECO:0000256" key="3">
    <source>
        <dbReference type="ARBA" id="ARBA00023098"/>
    </source>
</evidence>
<reference evidence="7 8" key="1">
    <citation type="submission" date="2020-08" db="EMBL/GenBank/DDBJ databases">
        <title>Genomic Encyclopedia of Type Strains, Phase III (KMG-III): the genomes of soil and plant-associated and newly described type strains.</title>
        <authorList>
            <person name="Whitman W."/>
        </authorList>
    </citation>
    <scope>NUCLEOTIDE SEQUENCE [LARGE SCALE GENOMIC DNA]</scope>
    <source>
        <strain evidence="7 8">SFB5A</strain>
    </source>
</reference>
<keyword evidence="8" id="KW-1185">Reference proteome</keyword>
<feature type="short sequence motif" description="DGA/G" evidence="4">
    <location>
        <begin position="202"/>
        <end position="204"/>
    </location>
</feature>
<proteinExistence type="predicted"/>
<accession>A0A7W7TWU0</accession>
<evidence type="ECO:0000256" key="2">
    <source>
        <dbReference type="ARBA" id="ARBA00022963"/>
    </source>
</evidence>
<dbReference type="GO" id="GO:0016042">
    <property type="term" value="P:lipid catabolic process"/>
    <property type="evidence" value="ECO:0007669"/>
    <property type="project" value="UniProtKB-UniRule"/>
</dbReference>
<feature type="short sequence motif" description="GXGXXG" evidence="4">
    <location>
        <begin position="48"/>
        <end position="53"/>
    </location>
</feature>
<dbReference type="Gene3D" id="3.40.1090.10">
    <property type="entry name" value="Cytosolic phospholipase A2 catalytic domain"/>
    <property type="match status" value="1"/>
</dbReference>
<name>A0A7W7TWU0_9ACTN</name>
<dbReference type="GO" id="GO:0016787">
    <property type="term" value="F:hydrolase activity"/>
    <property type="evidence" value="ECO:0007669"/>
    <property type="project" value="UniProtKB-UniRule"/>
</dbReference>
<dbReference type="InterPro" id="IPR050301">
    <property type="entry name" value="NTE"/>
</dbReference>
<feature type="region of interest" description="Disordered" evidence="5">
    <location>
        <begin position="348"/>
        <end position="370"/>
    </location>
</feature>
<dbReference type="RefSeq" id="WP_184930429.1">
    <property type="nucleotide sequence ID" value="NZ_JACHJY010000002.1"/>
</dbReference>
<feature type="active site" description="Nucleophile" evidence="4">
    <location>
        <position position="79"/>
    </location>
</feature>
<feature type="active site" description="Proton acceptor" evidence="4">
    <location>
        <position position="202"/>
    </location>
</feature>